<sequence length="326" mass="36692">MALQVAGTASMGYFYFDFRDLNKQNLRNLLPSLLIQLSARSIPRCDILSRLYLAHDFGAQKPSDVVLTESLKETLSLSGQDPSYIIIDALDECPNTSGMPSPREEVLEFVSHLVGLDLPNLRICVTSRPEIDIRSTLELLSPTPYRFITSGQKKDIVDYVSSVVHSDKRIRRWREEDKVLVIEKLSEKADGMEINKANRGHAHRLLQCLTVAVRPLRVEELAEVLAVDFNMGGIPKLNSDWRWQDQEEAVLSACSSLVGIVGEGGSRVVQFSHFSVKEFLTSKRLSRSSEDVSWYQIHLEDAHAIIAQACLGVLLELDDEIKIDRE</sequence>
<gene>
    <name evidence="4" type="ORF">B0F90DRAFT_1920099</name>
</gene>
<dbReference type="EMBL" id="WTXG01000100">
    <property type="protein sequence ID" value="KAI0293189.1"/>
    <property type="molecule type" value="Genomic_DNA"/>
</dbReference>
<dbReference type="Pfam" id="PF22939">
    <property type="entry name" value="WHD_GPIID"/>
    <property type="match status" value="1"/>
</dbReference>
<evidence type="ECO:0000313" key="4">
    <source>
        <dbReference type="EMBL" id="KAI0293189.1"/>
    </source>
</evidence>
<evidence type="ECO:0008006" key="6">
    <source>
        <dbReference type="Google" id="ProtNLM"/>
    </source>
</evidence>
<protein>
    <recommendedName>
        <fullName evidence="6">NACHT domain-containing protein</fullName>
    </recommendedName>
</protein>
<comment type="caution">
    <text evidence="4">The sequence shown here is derived from an EMBL/GenBank/DDBJ whole genome shotgun (WGS) entry which is preliminary data.</text>
</comment>
<evidence type="ECO:0000259" key="3">
    <source>
        <dbReference type="Pfam" id="PF24883"/>
    </source>
</evidence>
<evidence type="ECO:0000313" key="5">
    <source>
        <dbReference type="Proteomes" id="UP001203297"/>
    </source>
</evidence>
<dbReference type="Pfam" id="PF24883">
    <property type="entry name" value="NPHP3_N"/>
    <property type="match status" value="1"/>
</dbReference>
<keyword evidence="1" id="KW-0677">Repeat</keyword>
<dbReference type="InterPro" id="IPR056884">
    <property type="entry name" value="NPHP3-like_N"/>
</dbReference>
<evidence type="ECO:0000259" key="2">
    <source>
        <dbReference type="Pfam" id="PF22939"/>
    </source>
</evidence>
<keyword evidence="5" id="KW-1185">Reference proteome</keyword>
<feature type="domain" description="GPI inositol-deacylase winged helix" evidence="2">
    <location>
        <begin position="194"/>
        <end position="285"/>
    </location>
</feature>
<dbReference type="Proteomes" id="UP001203297">
    <property type="component" value="Unassembled WGS sequence"/>
</dbReference>
<reference evidence="4" key="1">
    <citation type="journal article" date="2022" name="New Phytol.">
        <title>Evolutionary transition to the ectomycorrhizal habit in the genomes of a hyperdiverse lineage of mushroom-forming fungi.</title>
        <authorList>
            <person name="Looney B."/>
            <person name="Miyauchi S."/>
            <person name="Morin E."/>
            <person name="Drula E."/>
            <person name="Courty P.E."/>
            <person name="Kohler A."/>
            <person name="Kuo A."/>
            <person name="LaButti K."/>
            <person name="Pangilinan J."/>
            <person name="Lipzen A."/>
            <person name="Riley R."/>
            <person name="Andreopoulos W."/>
            <person name="He G."/>
            <person name="Johnson J."/>
            <person name="Nolan M."/>
            <person name="Tritt A."/>
            <person name="Barry K.W."/>
            <person name="Grigoriev I.V."/>
            <person name="Nagy L.G."/>
            <person name="Hibbett D."/>
            <person name="Henrissat B."/>
            <person name="Matheny P.B."/>
            <person name="Labbe J."/>
            <person name="Martin F.M."/>
        </authorList>
    </citation>
    <scope>NUCLEOTIDE SEQUENCE</scope>
    <source>
        <strain evidence="4">BPL690</strain>
    </source>
</reference>
<dbReference type="PANTHER" id="PTHR10039">
    <property type="entry name" value="AMELOGENIN"/>
    <property type="match status" value="1"/>
</dbReference>
<dbReference type="AlphaFoldDB" id="A0AAD4QJZ1"/>
<dbReference type="InterPro" id="IPR054471">
    <property type="entry name" value="GPIID_WHD"/>
</dbReference>
<accession>A0AAD4QJZ1</accession>
<proteinExistence type="predicted"/>
<evidence type="ECO:0000256" key="1">
    <source>
        <dbReference type="ARBA" id="ARBA00022737"/>
    </source>
</evidence>
<organism evidence="4 5">
    <name type="scientific">Multifurca ochricompacta</name>
    <dbReference type="NCBI Taxonomy" id="376703"/>
    <lineage>
        <taxon>Eukaryota</taxon>
        <taxon>Fungi</taxon>
        <taxon>Dikarya</taxon>
        <taxon>Basidiomycota</taxon>
        <taxon>Agaricomycotina</taxon>
        <taxon>Agaricomycetes</taxon>
        <taxon>Russulales</taxon>
        <taxon>Russulaceae</taxon>
        <taxon>Multifurca</taxon>
    </lineage>
</organism>
<name>A0AAD4QJZ1_9AGAM</name>
<dbReference type="PANTHER" id="PTHR10039:SF16">
    <property type="entry name" value="GPI INOSITOL-DEACYLASE"/>
    <property type="match status" value="1"/>
</dbReference>
<feature type="domain" description="Nephrocystin 3-like N-terminal" evidence="3">
    <location>
        <begin position="9"/>
        <end position="128"/>
    </location>
</feature>